<feature type="region of interest" description="Disordered" evidence="1">
    <location>
        <begin position="958"/>
        <end position="983"/>
    </location>
</feature>
<feature type="region of interest" description="Disordered" evidence="1">
    <location>
        <begin position="226"/>
        <end position="253"/>
    </location>
</feature>
<evidence type="ECO:0000313" key="4">
    <source>
        <dbReference type="Proteomes" id="UP000261660"/>
    </source>
</evidence>
<evidence type="ECO:0000259" key="2">
    <source>
        <dbReference type="Pfam" id="PF13926"/>
    </source>
</evidence>
<feature type="compositionally biased region" description="Polar residues" evidence="1">
    <location>
        <begin position="633"/>
        <end position="652"/>
    </location>
</feature>
<feature type="compositionally biased region" description="Basic residues" evidence="1">
    <location>
        <begin position="1054"/>
        <end position="1064"/>
    </location>
</feature>
<dbReference type="PANTHER" id="PTHR14709">
    <property type="entry name" value="GLUTAMINE AND SERINE-RICH PROTEIN 1-RELATED"/>
    <property type="match status" value="1"/>
</dbReference>
<feature type="compositionally biased region" description="Polar residues" evidence="1">
    <location>
        <begin position="2280"/>
        <end position="2294"/>
    </location>
</feature>
<feature type="region of interest" description="Disordered" evidence="1">
    <location>
        <begin position="1021"/>
        <end position="1157"/>
    </location>
</feature>
<feature type="compositionally biased region" description="Low complexity" evidence="1">
    <location>
        <begin position="1534"/>
        <end position="1556"/>
    </location>
</feature>
<feature type="compositionally biased region" description="Basic and acidic residues" evidence="1">
    <location>
        <begin position="1792"/>
        <end position="1803"/>
    </location>
</feature>
<evidence type="ECO:0000313" key="3">
    <source>
        <dbReference type="Ensembl" id="ENSLBEP00000004155.1"/>
    </source>
</evidence>
<dbReference type="InParanoid" id="A0A3Q3E9R3"/>
<feature type="compositionally biased region" description="Low complexity" evidence="1">
    <location>
        <begin position="1737"/>
        <end position="1750"/>
    </location>
</feature>
<dbReference type="Proteomes" id="UP000261660">
    <property type="component" value="Unplaced"/>
</dbReference>
<feature type="compositionally biased region" description="Low complexity" evidence="1">
    <location>
        <begin position="371"/>
        <end position="441"/>
    </location>
</feature>
<protein>
    <submittedName>
        <fullName evidence="3">Proline rich 12b</fullName>
    </submittedName>
</protein>
<feature type="compositionally biased region" description="Polar residues" evidence="1">
    <location>
        <begin position="667"/>
        <end position="686"/>
    </location>
</feature>
<feature type="region of interest" description="Disordered" evidence="1">
    <location>
        <begin position="1845"/>
        <end position="2182"/>
    </location>
</feature>
<feature type="compositionally biased region" description="Low complexity" evidence="1">
    <location>
        <begin position="814"/>
        <end position="828"/>
    </location>
</feature>
<feature type="compositionally biased region" description="Pro residues" evidence="1">
    <location>
        <begin position="1751"/>
        <end position="1767"/>
    </location>
</feature>
<name>A0A3Q3E9R3_9LABR</name>
<feature type="region of interest" description="Disordered" evidence="1">
    <location>
        <begin position="31"/>
        <end position="75"/>
    </location>
</feature>
<dbReference type="Ensembl" id="ENSLBET00000004370.1">
    <property type="protein sequence ID" value="ENSLBEP00000004155.1"/>
    <property type="gene ID" value="ENSLBEG00000003203.1"/>
</dbReference>
<feature type="compositionally biased region" description="Basic and acidic residues" evidence="1">
    <location>
        <begin position="2296"/>
        <end position="2546"/>
    </location>
</feature>
<feature type="region of interest" description="Disordered" evidence="1">
    <location>
        <begin position="1617"/>
        <end position="1650"/>
    </location>
</feature>
<feature type="compositionally biased region" description="Basic residues" evidence="1">
    <location>
        <begin position="1563"/>
        <end position="1572"/>
    </location>
</feature>
<feature type="compositionally biased region" description="Pro residues" evidence="1">
    <location>
        <begin position="1853"/>
        <end position="1877"/>
    </location>
</feature>
<feature type="compositionally biased region" description="Pro residues" evidence="1">
    <location>
        <begin position="2069"/>
        <end position="2080"/>
    </location>
</feature>
<feature type="region of interest" description="Disordered" evidence="1">
    <location>
        <begin position="1532"/>
        <end position="1597"/>
    </location>
</feature>
<feature type="region of interest" description="Disordered" evidence="1">
    <location>
        <begin position="177"/>
        <end position="204"/>
    </location>
</feature>
<accession>A0A3Q3E9R3</accession>
<feature type="compositionally biased region" description="Low complexity" evidence="1">
    <location>
        <begin position="2117"/>
        <end position="2130"/>
    </location>
</feature>
<dbReference type="InterPro" id="IPR025451">
    <property type="entry name" value="DUF4211"/>
</dbReference>
<feature type="compositionally biased region" description="Polar residues" evidence="1">
    <location>
        <begin position="1147"/>
        <end position="1156"/>
    </location>
</feature>
<feature type="compositionally biased region" description="Low complexity" evidence="1">
    <location>
        <begin position="710"/>
        <end position="733"/>
    </location>
</feature>
<feature type="compositionally biased region" description="Polar residues" evidence="1">
    <location>
        <begin position="760"/>
        <end position="786"/>
    </location>
</feature>
<feature type="compositionally biased region" description="Low complexity" evidence="1">
    <location>
        <begin position="849"/>
        <end position="867"/>
    </location>
</feature>
<feature type="compositionally biased region" description="Low complexity" evidence="1">
    <location>
        <begin position="1573"/>
        <end position="1593"/>
    </location>
</feature>
<sequence length="2765" mass="304144">MERNYPAAGFGDLGAAGTGWTYDRSAKASLMYGSSRSSHPDSELLHRQAYGPPHPLQGYATNHHPGSSRQGGAWGAAGRSLGLSGLFDASLHHASPSGPDPSVMNLISALESRGPQPPPSASSLLSQFRTPSWQTAMHTPGPAELFISGALPGSSSFPSSSALSAYQHPGSFSGRSFTPSLSLQDTPTFSPTSNGLLSPHDPLLHIKTPSQSSLGFDRLLSSQSAAYRGSQEPTAPTQAPSTSSNCHLPPPQFNLLSSQLHNQSQLYNASMFSSTPALTPSAPPSSQPPERAVSRQDSVIKHYQRTSPAHSATLPLQQYVSCGGSSGYQQIASHHRHPGLSCSPLGEQSPSSDPKPSARMEPKAYRPIIQTPYTSSPSSSTASSSSGTKASKCSGSSSGYSSAGSVSSRTPHTPPSASSASSLSSSSSKTSAGSLSASSRQQPPPQSAPVHAPLQVVSSNLAPQPAQEQCLSSYGSPSVAKSNLPDQTPPQQHAQSCSPNQPPPTHMAQSYGGFNSPHAQDLSSGSGGTGGKNFTGIGSGGRSFSAEVVFGESSFSSRRAGSPSLGYGNAGGSTGSGPISGLGGGVGSAGLGSGPASGSTGGSSSYHLSESSPSPSLGSKISRPGLHSPASARPTQSPGGSGANNKYLSSILSPAFLPSPQGFPDTRPTQSQSYHSTPPKSKTESTMLGVERSQDAEEDEEDFLIQHLLHAQSSAPHPSQHHQPPQQLSQPHPQARDGENKGLTFDINKISEERYHLQSVIRTNNGSSGSGTEISDSASGLNSHLEMSSKKQSQKSELNISKSTAVGLGGVTDSFSHSHQQQHDSLSSGLHYERGDPYTQHPHSHHTSHLSSQSQQHSQHSQISQHSQHSHPLSHSHSLPHMDLKKPSDSNTYLCNTTDVQQAPQSRIPISMMDSPPDPTQQAHMLQSVLSHTTRTKMDPQLPPPQQQQLPLSQQAMIGSAGGAGPAGGESNPQSQSSQLQLQLQNQGLDTHYSLGTQQRDQTCSSQSSVSPLDLLEQSLSRANSRDSGGAVDRSGVGVTVTGGEVGGGDRQRPQHRLTPHHHPQQTASGLHDFLSEPDLGLSTPSHLHHLNQSQTHAHVHAHHQQQAHPHHQLSHSQLAHPHSHRMAANMGNPQQQQQPQQRDPETQLSHSQLDQLKQHQFDTVSPVGKVGQNQAQQQRFAPLSSICFPDSLLQDEDRSFFPEMEDMFCSADYKSSCAGDSGAGQAAQESLTQGHRPGQDSMEVLKRGGSVEGYDIVGHHSDQGYEQYCHSLPGTGNSNLHLDLDSMKSHELPSTVNTDQLGLIQSQTPSMGLTSAVQGDGSVKMMGGVGVGGSSGTPGLTSPIFCSSRPKKLLKTSSFHLLKQRREPQPQTKKNYAQEYEFEDDEDKADVPADIRLNSRRLPDLLPDLVSSCRKAGGAIGVSGLSPLMGDMDFCHPSGYSALGHPAQHPPIDGPKKRGRKPTKPKREGPPRPRGRPRIRPLPEPPYCRGLTGSVPGESKRGRGRGRGRGRRDEGLVDMHQDLNKAQSLPYNHQQQQFSQQQQHLQQQPQLQHSLQAEHHPTLQHHLHHQQQHVSCSQLQPLHHQQEQQPQQDPIRPIKIKLPVPSMLPSESLLRTDSLSSTDPVLSDGSVGSAPTLGLSPGPSNAIDVSRTDLNPTQDKMMRHQQKAAEMTWKKELDEPLNPDAWAAVQKLSSSADDKFDFKPGFMASFLDFLKTGKKQSGLELGPDGGPEEEALNPCSSLKSSSLRPLSPPPPPLPPTPPPQPQGPFSEGEHGEGAELNLSSCPSPCKPLDEELELKRNLETLPSFSSDEEDSVSKNQDLQKSISSAISALYDTPHSLAAAMASAMAKAPPTPSPPTPQEPSLSPPLPALPPLIPSMGKEVKEEVLTYAQYHSQDKEEQEEMEREREEEREEEQGGKEVEEVEEVEEEMEAKGGGEAVDDEETMRAQQNLQQGSLEQLEDEDEEEQEQDEEELSEQQILEAPKVQDSPSGPEPAPALPSPSPTISPSPPTYSSLSPLPPMCPSLPSPLPIQQEEEEEEEVNLTTPPSEQQKQQQSTYQPAPTAGTSPPPSTSPPAPLSSPLSNLPLAQSIPPPSTTPSPSSSDQDLEPEAGQLSPSSPSSSSPSSSSSPPPSPPTPEETPASQRLTSLHLAKKQTDAAIAGESEEEESESGGEGIFRERDEFVVRTEDIGTLKMALQTGREPPPIWRVQKALLQKFSPEIKDGQRQFCATSNYLGYFGDAKMRYQRLYVKFLENVNKKDYVRVCSRKPWHRAGLTLRRQSLPKQLPHNQTPPRGERDDRDKERQRELKEQRERELKEQRERELKEQREREHREKVEKENKERERREKEEQKEREGKEKEERERREKEKAEREDRERRERECREKEIELERERREKEQRERKERERQEREQKQKEREQKQRERDRKEREQREREKQEREQKEKERREREQTERERKEREQRERERREKERERERREKEKQEREWREKEREQRERELRERERERERRDGVMEYSRLKEEKRGGEEKRMERQSRAKTSKEKAEPPPKKRKKWLKEVPSSSSESDSSPPSEDEAPVRGGVNSRVMREMFRSYVEMLVSTALDPDMIQALQDTDDELYLPPMRKIDSLLSDQKKRLLRRVSMSAQHQEVLHIFPKMTADPLESGAVKVHLGGEGYNRKTLNRVKRSIPKQQDLKLSIETCRIYSLYHSLHHYKYHTFLHCKKETDSIEQAAEDPGQEEVVQQCMANQSWLESLFTSFMELLSLSSKA</sequence>
<evidence type="ECO:0000256" key="1">
    <source>
        <dbReference type="SAM" id="MobiDB-lite"/>
    </source>
</evidence>
<feature type="region of interest" description="Disordered" evidence="1">
    <location>
        <begin position="1220"/>
        <end position="1241"/>
    </location>
</feature>
<reference evidence="3" key="2">
    <citation type="submission" date="2025-09" db="UniProtKB">
        <authorList>
            <consortium name="Ensembl"/>
        </authorList>
    </citation>
    <scope>IDENTIFICATION</scope>
</reference>
<feature type="region of interest" description="Disordered" evidence="1">
    <location>
        <begin position="273"/>
        <end position="297"/>
    </location>
</feature>
<feature type="region of interest" description="Disordered" evidence="1">
    <location>
        <begin position="811"/>
        <end position="895"/>
    </location>
</feature>
<feature type="compositionally biased region" description="Basic and acidic residues" evidence="1">
    <location>
        <begin position="1906"/>
        <end position="1922"/>
    </location>
</feature>
<feature type="region of interest" description="Disordered" evidence="1">
    <location>
        <begin position="1723"/>
        <end position="1823"/>
    </location>
</feature>
<organism evidence="3 4">
    <name type="scientific">Labrus bergylta</name>
    <name type="common">ballan wrasse</name>
    <dbReference type="NCBI Taxonomy" id="56723"/>
    <lineage>
        <taxon>Eukaryota</taxon>
        <taxon>Metazoa</taxon>
        <taxon>Chordata</taxon>
        <taxon>Craniata</taxon>
        <taxon>Vertebrata</taxon>
        <taxon>Euteleostomi</taxon>
        <taxon>Actinopterygii</taxon>
        <taxon>Neopterygii</taxon>
        <taxon>Teleostei</taxon>
        <taxon>Neoteleostei</taxon>
        <taxon>Acanthomorphata</taxon>
        <taxon>Eupercaria</taxon>
        <taxon>Labriformes</taxon>
        <taxon>Labridae</taxon>
        <taxon>Labrus</taxon>
    </lineage>
</organism>
<feature type="compositionally biased region" description="Low complexity" evidence="1">
    <location>
        <begin position="2081"/>
        <end position="2090"/>
    </location>
</feature>
<dbReference type="PANTHER" id="PTHR14709:SF1">
    <property type="entry name" value="PROLINE-RICH PROTEIN 12"/>
    <property type="match status" value="1"/>
</dbReference>
<feature type="compositionally biased region" description="Gly residues" evidence="1">
    <location>
        <begin position="525"/>
        <end position="541"/>
    </location>
</feature>
<feature type="compositionally biased region" description="Pro residues" evidence="1">
    <location>
        <begin position="2019"/>
        <end position="2031"/>
    </location>
</feature>
<feature type="compositionally biased region" description="Low complexity" evidence="1">
    <location>
        <begin position="2046"/>
        <end position="2068"/>
    </location>
</feature>
<feature type="compositionally biased region" description="Low complexity" evidence="1">
    <location>
        <begin position="974"/>
        <end position="983"/>
    </location>
</feature>
<feature type="compositionally biased region" description="Basic residues" evidence="1">
    <location>
        <begin position="1098"/>
        <end position="1114"/>
    </location>
</feature>
<feature type="compositionally biased region" description="Low complexity" evidence="1">
    <location>
        <begin position="2557"/>
        <end position="2568"/>
    </location>
</feature>
<feature type="compositionally biased region" description="Polar residues" evidence="1">
    <location>
        <begin position="177"/>
        <end position="196"/>
    </location>
</feature>
<feature type="compositionally biased region" description="Pro residues" evidence="1">
    <location>
        <begin position="1993"/>
        <end position="2012"/>
    </location>
</feature>
<dbReference type="GeneTree" id="ENSGT00440000037417"/>
<proteinExistence type="predicted"/>
<reference evidence="3" key="1">
    <citation type="submission" date="2025-08" db="UniProtKB">
        <authorList>
            <consortium name="Ensembl"/>
        </authorList>
    </citation>
    <scope>IDENTIFICATION</scope>
</reference>
<feature type="region of interest" description="Disordered" evidence="1">
    <location>
        <begin position="1441"/>
        <end position="1516"/>
    </location>
</feature>
<feature type="region of interest" description="Disordered" evidence="1">
    <location>
        <begin position="933"/>
        <end position="952"/>
    </location>
</feature>
<keyword evidence="4" id="KW-1185">Reference proteome</keyword>
<feature type="compositionally biased region" description="Pro residues" evidence="1">
    <location>
        <begin position="2131"/>
        <end position="2140"/>
    </location>
</feature>
<feature type="region of interest" description="Disordered" evidence="1">
    <location>
        <begin position="2277"/>
        <end position="2578"/>
    </location>
</feature>
<feature type="compositionally biased region" description="Acidic residues" evidence="1">
    <location>
        <begin position="1923"/>
        <end position="1932"/>
    </location>
</feature>
<feature type="compositionally biased region" description="Gly residues" evidence="1">
    <location>
        <begin position="568"/>
        <end position="601"/>
    </location>
</feature>
<dbReference type="STRING" id="56723.ENSLBEP00000004155"/>
<dbReference type="FunCoup" id="A0A3Q3E9R3">
    <property type="interactions" value="444"/>
</dbReference>
<feature type="compositionally biased region" description="Polar residues" evidence="1">
    <location>
        <begin position="226"/>
        <end position="246"/>
    </location>
</feature>
<dbReference type="Pfam" id="PF13926">
    <property type="entry name" value="DUF4211"/>
    <property type="match status" value="1"/>
</dbReference>
<feature type="compositionally biased region" description="Low complexity" evidence="1">
    <location>
        <begin position="550"/>
        <end position="567"/>
    </location>
</feature>
<dbReference type="InterPro" id="IPR052466">
    <property type="entry name" value="DNA_MethProtect_Complex"/>
</dbReference>
<feature type="compositionally biased region" description="Low complexity" evidence="1">
    <location>
        <begin position="602"/>
        <end position="619"/>
    </location>
</feature>
<feature type="compositionally biased region" description="Acidic residues" evidence="1">
    <location>
        <begin position="1960"/>
        <end position="1977"/>
    </location>
</feature>
<feature type="region of interest" description="Disordered" evidence="1">
    <location>
        <begin position="330"/>
        <end position="798"/>
    </location>
</feature>
<feature type="compositionally biased region" description="Polar residues" evidence="1">
    <location>
        <begin position="456"/>
        <end position="499"/>
    </location>
</feature>
<feature type="domain" description="DUF4211" evidence="2">
    <location>
        <begin position="2581"/>
        <end position="2660"/>
    </location>
</feature>